<evidence type="ECO:0000313" key="1">
    <source>
        <dbReference type="EMBL" id="GKT36139.1"/>
    </source>
</evidence>
<sequence>DTPESSKSQGIFGTIILEEEEVYASPSSSTRSSPILVPDEDERRVCNDLENNRTETGHLLFATQDKTYSSYITAIVHHRHFPSMNPKIMSEELTLPPLRRVILFKMLDFIHHYHENKGDSDDSSSCDILVTEPKLENWMASFLKSTKEISAFSNVKKTEQEHYFYLQTDSSSCVDPSSKMGIFLSQFPHLALPIFAFLSSIFSQEFMNNVILSLRSEFQFFWDDRIPIFWSKSSETEKKMEHDESERISTDSKRMEEKMEQTPIKLGHKQEEEEEEQVLSTNLVMKSLEWGLSLPSCSIIHSYLTPIIVTFLNSSRYIPNYVIDNRINLSVVKSEHNYFHFFEMFQCLFDCYSGDDSKKSIIPPLSQSRGDFYCRTPLESISLYDSQCMDAEEEDIADSDGGYSVEIIAKIIDWIKEVVMIRKDDLGSYRPFAIIILSTIINKLFSQYINRITSQEEASQTKIPLVQGVFQKIQKYVLGCLMTDDSIVDKRQDEGREMHIHIPKVCDNIYKIYSKSDLKQFAEEFSYSSDESKGTNNVVVALFAWILYMKIPYKIICDGADE</sequence>
<accession>A0ABQ5KUN6</accession>
<keyword evidence="2" id="KW-1185">Reference proteome</keyword>
<organism evidence="1 2">
    <name type="scientific">Aduncisulcus paluster</name>
    <dbReference type="NCBI Taxonomy" id="2918883"/>
    <lineage>
        <taxon>Eukaryota</taxon>
        <taxon>Metamonada</taxon>
        <taxon>Carpediemonas-like organisms</taxon>
        <taxon>Aduncisulcus</taxon>
    </lineage>
</organism>
<gene>
    <name evidence="1" type="ORF">ADUPG1_009159</name>
</gene>
<dbReference type="EMBL" id="BQXS01011151">
    <property type="protein sequence ID" value="GKT36139.1"/>
    <property type="molecule type" value="Genomic_DNA"/>
</dbReference>
<proteinExistence type="predicted"/>
<name>A0ABQ5KUN6_9EUKA</name>
<evidence type="ECO:0000313" key="2">
    <source>
        <dbReference type="Proteomes" id="UP001057375"/>
    </source>
</evidence>
<feature type="non-terminal residue" evidence="1">
    <location>
        <position position="1"/>
    </location>
</feature>
<comment type="caution">
    <text evidence="1">The sequence shown here is derived from an EMBL/GenBank/DDBJ whole genome shotgun (WGS) entry which is preliminary data.</text>
</comment>
<dbReference type="Proteomes" id="UP001057375">
    <property type="component" value="Unassembled WGS sequence"/>
</dbReference>
<reference evidence="1" key="1">
    <citation type="submission" date="2022-03" db="EMBL/GenBank/DDBJ databases">
        <title>Draft genome sequence of Aduncisulcus paluster, a free-living microaerophilic Fornicata.</title>
        <authorList>
            <person name="Yuyama I."/>
            <person name="Kume K."/>
            <person name="Tamura T."/>
            <person name="Inagaki Y."/>
            <person name="Hashimoto T."/>
        </authorList>
    </citation>
    <scope>NUCLEOTIDE SEQUENCE</scope>
    <source>
        <strain evidence="1">NY0171</strain>
    </source>
</reference>
<protein>
    <submittedName>
        <fullName evidence="1">Uncharacterized protein</fullName>
    </submittedName>
</protein>